<dbReference type="Gene3D" id="3.30.420.10">
    <property type="entry name" value="Ribonuclease H-like superfamily/Ribonuclease H"/>
    <property type="match status" value="1"/>
</dbReference>
<dbReference type="PANTHER" id="PTHR46060:SF3">
    <property type="entry name" value="PROTEIN GVQW3"/>
    <property type="match status" value="1"/>
</dbReference>
<gene>
    <name evidence="2" type="primary">LOC118764382</name>
</gene>
<sequence length="215" mass="25265">MTLPPNLYETSSGIFGNYSVGIRTGQRWFQRFRSENESLQNEPRRRPKSVIRHDKLNALVKRNPRTVRKIGSDLQTSPATASRHLKKIGKVKMMDKFVPHQLNEIQRNRRITPRLLNRDGPILLHDNARSHTSQRTVHKLQRRNYEILAHLPYSPDISPTDYHIFKYFELAIRNKTFLNKEEIIVVFEQFASIKDDKLFEDGIYALEECSDEGHK</sequence>
<dbReference type="KEGG" id="osn:118764382"/>
<dbReference type="GO" id="GO:0003676">
    <property type="term" value="F:nucleic acid binding"/>
    <property type="evidence" value="ECO:0007669"/>
    <property type="project" value="InterPro"/>
</dbReference>
<dbReference type="PANTHER" id="PTHR46060">
    <property type="entry name" value="MARINER MOS1 TRANSPOSASE-LIKE PROTEIN"/>
    <property type="match status" value="1"/>
</dbReference>
<organism evidence="1 2">
    <name type="scientific">Octopus sinensis</name>
    <name type="common">East Asian common octopus</name>
    <dbReference type="NCBI Taxonomy" id="2607531"/>
    <lineage>
        <taxon>Eukaryota</taxon>
        <taxon>Metazoa</taxon>
        <taxon>Spiralia</taxon>
        <taxon>Lophotrochozoa</taxon>
        <taxon>Mollusca</taxon>
        <taxon>Cephalopoda</taxon>
        <taxon>Coleoidea</taxon>
        <taxon>Octopodiformes</taxon>
        <taxon>Octopoda</taxon>
        <taxon>Incirrata</taxon>
        <taxon>Octopodidae</taxon>
        <taxon>Octopus</taxon>
    </lineage>
</organism>
<evidence type="ECO:0000313" key="2">
    <source>
        <dbReference type="RefSeq" id="XP_036361041.1"/>
    </source>
</evidence>
<name>A0A7E6EZL9_9MOLL</name>
<dbReference type="RefSeq" id="XP_036361041.1">
    <property type="nucleotide sequence ID" value="XM_036505148.1"/>
</dbReference>
<dbReference type="InterPro" id="IPR036397">
    <property type="entry name" value="RNaseH_sf"/>
</dbReference>
<keyword evidence="1" id="KW-1185">Reference proteome</keyword>
<dbReference type="InterPro" id="IPR052709">
    <property type="entry name" value="Transposase-MT_Hybrid"/>
</dbReference>
<reference evidence="2" key="1">
    <citation type="submission" date="2025-08" db="UniProtKB">
        <authorList>
            <consortium name="RefSeq"/>
        </authorList>
    </citation>
    <scope>IDENTIFICATION</scope>
</reference>
<accession>A0A7E6EZL9</accession>
<dbReference type="Proteomes" id="UP000515154">
    <property type="component" value="Linkage group LG8"/>
</dbReference>
<proteinExistence type="predicted"/>
<evidence type="ECO:0000313" key="1">
    <source>
        <dbReference type="Proteomes" id="UP000515154"/>
    </source>
</evidence>
<dbReference type="AlphaFoldDB" id="A0A7E6EZL9"/>
<protein>
    <submittedName>
        <fullName evidence="2">Histone-lysine N-methyltransferase SETMAR-like</fullName>
    </submittedName>
</protein>